<feature type="compositionally biased region" description="Polar residues" evidence="1">
    <location>
        <begin position="217"/>
        <end position="231"/>
    </location>
</feature>
<feature type="compositionally biased region" description="Pro residues" evidence="1">
    <location>
        <begin position="470"/>
        <end position="479"/>
    </location>
</feature>
<feature type="compositionally biased region" description="Basic residues" evidence="1">
    <location>
        <begin position="851"/>
        <end position="860"/>
    </location>
</feature>
<reference evidence="2 3" key="1">
    <citation type="journal article" date="2021" name="Nat. Commun.">
        <title>Genetic determinants of endophytism in the Arabidopsis root mycobiome.</title>
        <authorList>
            <person name="Mesny F."/>
            <person name="Miyauchi S."/>
            <person name="Thiergart T."/>
            <person name="Pickel B."/>
            <person name="Atanasova L."/>
            <person name="Karlsson M."/>
            <person name="Huettel B."/>
            <person name="Barry K.W."/>
            <person name="Haridas S."/>
            <person name="Chen C."/>
            <person name="Bauer D."/>
            <person name="Andreopoulos W."/>
            <person name="Pangilinan J."/>
            <person name="LaButti K."/>
            <person name="Riley R."/>
            <person name="Lipzen A."/>
            <person name="Clum A."/>
            <person name="Drula E."/>
            <person name="Henrissat B."/>
            <person name="Kohler A."/>
            <person name="Grigoriev I.V."/>
            <person name="Martin F.M."/>
            <person name="Hacquard S."/>
        </authorList>
    </citation>
    <scope>NUCLEOTIDE SEQUENCE [LARGE SCALE GENOMIC DNA]</scope>
    <source>
        <strain evidence="2 3">MPI-CAGE-CH-0241</strain>
    </source>
</reference>
<feature type="region of interest" description="Disordered" evidence="1">
    <location>
        <begin position="570"/>
        <end position="740"/>
    </location>
</feature>
<evidence type="ECO:0000256" key="1">
    <source>
        <dbReference type="SAM" id="MobiDB-lite"/>
    </source>
</evidence>
<feature type="compositionally biased region" description="Polar residues" evidence="1">
    <location>
        <begin position="754"/>
        <end position="767"/>
    </location>
</feature>
<feature type="compositionally biased region" description="Pro residues" evidence="1">
    <location>
        <begin position="348"/>
        <end position="361"/>
    </location>
</feature>
<dbReference type="AlphaFoldDB" id="A0A9P9AND9"/>
<evidence type="ECO:0000313" key="2">
    <source>
        <dbReference type="EMBL" id="KAH6887948.1"/>
    </source>
</evidence>
<feature type="compositionally biased region" description="Low complexity" evidence="1">
    <location>
        <begin position="412"/>
        <end position="428"/>
    </location>
</feature>
<feature type="compositionally biased region" description="Basic and acidic residues" evidence="1">
    <location>
        <begin position="292"/>
        <end position="303"/>
    </location>
</feature>
<feature type="region of interest" description="Disordered" evidence="1">
    <location>
        <begin position="279"/>
        <end position="315"/>
    </location>
</feature>
<organism evidence="2 3">
    <name type="scientific">Thelonectria olida</name>
    <dbReference type="NCBI Taxonomy" id="1576542"/>
    <lineage>
        <taxon>Eukaryota</taxon>
        <taxon>Fungi</taxon>
        <taxon>Dikarya</taxon>
        <taxon>Ascomycota</taxon>
        <taxon>Pezizomycotina</taxon>
        <taxon>Sordariomycetes</taxon>
        <taxon>Hypocreomycetidae</taxon>
        <taxon>Hypocreales</taxon>
        <taxon>Nectriaceae</taxon>
        <taxon>Thelonectria</taxon>
    </lineage>
</organism>
<dbReference type="PANTHER" id="PTHR39609">
    <property type="entry name" value="RFEG-RELATED"/>
    <property type="match status" value="1"/>
</dbReference>
<accession>A0A9P9AND9</accession>
<dbReference type="EMBL" id="JAGPYM010000013">
    <property type="protein sequence ID" value="KAH6887948.1"/>
    <property type="molecule type" value="Genomic_DNA"/>
</dbReference>
<gene>
    <name evidence="2" type="ORF">B0T10DRAFT_573940</name>
</gene>
<feature type="compositionally biased region" description="Polar residues" evidence="1">
    <location>
        <begin position="686"/>
        <end position="702"/>
    </location>
</feature>
<feature type="compositionally biased region" description="Low complexity" evidence="1">
    <location>
        <begin position="337"/>
        <end position="347"/>
    </location>
</feature>
<name>A0A9P9AND9_9HYPO</name>
<feature type="compositionally biased region" description="Basic and acidic residues" evidence="1">
    <location>
        <begin position="58"/>
        <end position="67"/>
    </location>
</feature>
<feature type="compositionally biased region" description="Polar residues" evidence="1">
    <location>
        <begin position="369"/>
        <end position="378"/>
    </location>
</feature>
<feature type="compositionally biased region" description="Low complexity" evidence="1">
    <location>
        <begin position="205"/>
        <end position="216"/>
    </location>
</feature>
<feature type="compositionally biased region" description="Polar residues" evidence="1">
    <location>
        <begin position="783"/>
        <end position="796"/>
    </location>
</feature>
<feature type="compositionally biased region" description="Low complexity" evidence="1">
    <location>
        <begin position="86"/>
        <end position="135"/>
    </location>
</feature>
<protein>
    <recommendedName>
        <fullName evidence="4">Transcription factor</fullName>
    </recommendedName>
</protein>
<feature type="region of interest" description="Disordered" evidence="1">
    <location>
        <begin position="335"/>
        <end position="502"/>
    </location>
</feature>
<dbReference type="OrthoDB" id="4146887at2759"/>
<feature type="region of interest" description="Disordered" evidence="1">
    <location>
        <begin position="172"/>
        <end position="244"/>
    </location>
</feature>
<feature type="compositionally biased region" description="Basic and acidic residues" evidence="1">
    <location>
        <begin position="840"/>
        <end position="850"/>
    </location>
</feature>
<dbReference type="Proteomes" id="UP000777438">
    <property type="component" value="Unassembled WGS sequence"/>
</dbReference>
<feature type="compositionally biased region" description="Polar residues" evidence="1">
    <location>
        <begin position="47"/>
        <end position="57"/>
    </location>
</feature>
<feature type="compositionally biased region" description="Polar residues" evidence="1">
    <location>
        <begin position="821"/>
        <end position="839"/>
    </location>
</feature>
<proteinExistence type="predicted"/>
<feature type="compositionally biased region" description="Low complexity" evidence="1">
    <location>
        <begin position="638"/>
        <end position="650"/>
    </location>
</feature>
<feature type="compositionally biased region" description="Low complexity" evidence="1">
    <location>
        <begin position="13"/>
        <end position="31"/>
    </location>
</feature>
<feature type="compositionally biased region" description="Low complexity" evidence="1">
    <location>
        <begin position="661"/>
        <end position="678"/>
    </location>
</feature>
<sequence length="860" mass="91854">MTVVLPVRMQHPMSQAEQATSATTASSARSRMAAEAERVQRGLSPVPITTTFWLKNQGDSDGRRRSESQSPGSGRLVSTPALVKAQQQAQSRSSSRTGRRSSLAQSQGAQGAGAAQQQVTCQSPFRRPSSRQSPHPGQPGPATLSCGPGSQSEAICTTSPVQRSTITSILDKGQGQGLHQQGDHGHPPTQIAHVDVGLGLGGGQAQSASQFAQPSSRRPTSPPALNTSSTQPSRSPTVSPATAAAAVPVVRPASARLGHARAQSYGNIDSTLLSFNQQELQVAQSQTHRHNLHQDPHHQDHHQGGIPSSPHDQYQLDFQPQRHFGRPTEAPVNITGRQQEQQSSPRSPSSPPPPQQPPPQPPRRRLQPTASRRQALSHSRSRRLAPRQQQRIDPPVAHRRQSPFLPPPPPSSLAACSDLSSSSLSLPSSPCPSPAPISSPVLFAATPSSSSTTHRHTLSSPSPLSVSSLPHPPHPPQSPPVTMSRSSRNPPPTAANATRQNEYFVPRDGIDREVISADICRYLGNDALVRPGHYENPQTGQVVQGYYITAYRNLTTAMIEDLKADSARWDSERRAQTSHNTSGGIKTSRAASGVPTRHSSNSPVVQYRYSETHQSRQHHGPTEAPYQSDPYSRDGYDGPRYPGTGTPGYTGASGSAYGQQGYASTSSGAYGSYPQTQQSPPPTDSRFGSTPQAGSVLNQAFQPAQDPYMTMGVNRNQRGYTANDPYANPATSAATTGASQPGYPATASYQYSSQVPASGAPSYTMQPQDPFYGRGAYSAGISPISTSTSRTKSDSLASPAGQSAQQGYAAQGQQYEETPRSRASATPTNTQTNPSATSNRRSERDSDRHPSDRHHRSSRR</sequence>
<comment type="caution">
    <text evidence="2">The sequence shown here is derived from an EMBL/GenBank/DDBJ whole genome shotgun (WGS) entry which is preliminary data.</text>
</comment>
<feature type="compositionally biased region" description="Low complexity" evidence="1">
    <location>
        <begin position="797"/>
        <end position="815"/>
    </location>
</feature>
<evidence type="ECO:0008006" key="4">
    <source>
        <dbReference type="Google" id="ProtNLM"/>
    </source>
</evidence>
<feature type="compositionally biased region" description="Low complexity" evidence="1">
    <location>
        <begin position="232"/>
        <end position="244"/>
    </location>
</feature>
<feature type="compositionally biased region" description="Polar residues" evidence="1">
    <location>
        <begin position="729"/>
        <end position="739"/>
    </location>
</feature>
<feature type="compositionally biased region" description="Polar residues" evidence="1">
    <location>
        <begin position="148"/>
        <end position="160"/>
    </location>
</feature>
<feature type="compositionally biased region" description="Low complexity" evidence="1">
    <location>
        <begin position="438"/>
        <end position="469"/>
    </location>
</feature>
<feature type="region of interest" description="Disordered" evidence="1">
    <location>
        <begin position="754"/>
        <end position="860"/>
    </location>
</feature>
<dbReference type="PANTHER" id="PTHR39609:SF1">
    <property type="entry name" value="RFEG"/>
    <property type="match status" value="1"/>
</dbReference>
<keyword evidence="3" id="KW-1185">Reference proteome</keyword>
<feature type="region of interest" description="Disordered" evidence="1">
    <location>
        <begin position="1"/>
        <end position="160"/>
    </location>
</feature>
<evidence type="ECO:0000313" key="3">
    <source>
        <dbReference type="Proteomes" id="UP000777438"/>
    </source>
</evidence>